<dbReference type="KEGG" id="cid:P73_2091"/>
<keyword evidence="3" id="KW-0804">Transcription</keyword>
<protein>
    <submittedName>
        <fullName evidence="5">AraC family transcriptional regulator</fullName>
    </submittedName>
</protein>
<evidence type="ECO:0000313" key="5">
    <source>
        <dbReference type="EMBL" id="AJE46806.1"/>
    </source>
</evidence>
<dbReference type="STRING" id="1208324.P73_2091"/>
<dbReference type="GO" id="GO:0043565">
    <property type="term" value="F:sequence-specific DNA binding"/>
    <property type="evidence" value="ECO:0007669"/>
    <property type="project" value="InterPro"/>
</dbReference>
<evidence type="ECO:0000256" key="1">
    <source>
        <dbReference type="ARBA" id="ARBA00023015"/>
    </source>
</evidence>
<keyword evidence="2" id="KW-0238">DNA-binding</keyword>
<evidence type="ECO:0000256" key="2">
    <source>
        <dbReference type="ARBA" id="ARBA00023125"/>
    </source>
</evidence>
<dbReference type="PANTHER" id="PTHR46796:SF6">
    <property type="entry name" value="ARAC SUBFAMILY"/>
    <property type="match status" value="1"/>
</dbReference>
<name>A0A0B5E1B8_9RHOB</name>
<reference evidence="5 6" key="1">
    <citation type="journal article" date="2014" name="Int. J. Syst. Evol. Microbiol.">
        <title>Celeribacter indicus sp. nov., a polycyclic aromatic hydrocarbon-degrading bacterium from deep-sea sediment and reclassification of Huaishuia halophila as Celeribacter halophilus comb. nov.</title>
        <authorList>
            <person name="Lai Q."/>
            <person name="Cao J."/>
            <person name="Yuan J."/>
            <person name="Li F."/>
            <person name="Shao Z."/>
        </authorList>
    </citation>
    <scope>NUCLEOTIDE SEQUENCE [LARGE SCALE GENOMIC DNA]</scope>
    <source>
        <strain evidence="5">P73</strain>
    </source>
</reference>
<feature type="domain" description="HTH araC/xylS-type" evidence="4">
    <location>
        <begin position="216"/>
        <end position="315"/>
    </location>
</feature>
<dbReference type="EMBL" id="CP004393">
    <property type="protein sequence ID" value="AJE46806.1"/>
    <property type="molecule type" value="Genomic_DNA"/>
</dbReference>
<dbReference type="InterPro" id="IPR018060">
    <property type="entry name" value="HTH_AraC"/>
</dbReference>
<dbReference type="PANTHER" id="PTHR46796">
    <property type="entry name" value="HTH-TYPE TRANSCRIPTIONAL ACTIVATOR RHAS-RELATED"/>
    <property type="match status" value="1"/>
</dbReference>
<dbReference type="InterPro" id="IPR035418">
    <property type="entry name" value="AraC-bd_2"/>
</dbReference>
<dbReference type="Proteomes" id="UP000031521">
    <property type="component" value="Chromosome"/>
</dbReference>
<dbReference type="GO" id="GO:0003700">
    <property type="term" value="F:DNA-binding transcription factor activity"/>
    <property type="evidence" value="ECO:0007669"/>
    <property type="project" value="InterPro"/>
</dbReference>
<sequence>MAERGDSGVVTPADVRHVRESDMASWHSAICEAFCETRYAPRSDPHFSGEMTFAARGGARMSRIHSSAGRFLRDPQTIKRDGFDSLVLLVSLRGELRLTQGHRALRAREGEALVYRHGAPFEIEFPHPYWAVSLWVDPGMMRRHCPDIVSESATVIRPDTTNGLLALTMVRELCVNAISRNTRDTGRLVGATLDVVSTLGTRPDPAEMARGGWLVEKLEDFLLRNIDDCDLTLDSLVAEAGVSARTLNRLFAERGTTPMRWVLDRRLELAYDVLARAQVRNVTEAAFSFGFKDSSHFSRAFSRKFGMPPTSVLRRG</sequence>
<dbReference type="Pfam" id="PF12833">
    <property type="entry name" value="HTH_18"/>
    <property type="match status" value="1"/>
</dbReference>
<dbReference type="InterPro" id="IPR050204">
    <property type="entry name" value="AraC_XylS_family_regulators"/>
</dbReference>
<dbReference type="SMART" id="SM00342">
    <property type="entry name" value="HTH_ARAC"/>
    <property type="match status" value="1"/>
</dbReference>
<keyword evidence="6" id="KW-1185">Reference proteome</keyword>
<evidence type="ECO:0000259" key="4">
    <source>
        <dbReference type="PROSITE" id="PS01124"/>
    </source>
</evidence>
<dbReference type="HOGENOM" id="CLU_049704_2_2_5"/>
<organism evidence="5 6">
    <name type="scientific">Celeribacter indicus</name>
    <dbReference type="NCBI Taxonomy" id="1208324"/>
    <lineage>
        <taxon>Bacteria</taxon>
        <taxon>Pseudomonadati</taxon>
        <taxon>Pseudomonadota</taxon>
        <taxon>Alphaproteobacteria</taxon>
        <taxon>Rhodobacterales</taxon>
        <taxon>Roseobacteraceae</taxon>
        <taxon>Celeribacter</taxon>
    </lineage>
</organism>
<keyword evidence="1" id="KW-0805">Transcription regulation</keyword>
<dbReference type="SUPFAM" id="SSF46689">
    <property type="entry name" value="Homeodomain-like"/>
    <property type="match status" value="1"/>
</dbReference>
<dbReference type="Gene3D" id="1.10.10.60">
    <property type="entry name" value="Homeodomain-like"/>
    <property type="match status" value="1"/>
</dbReference>
<evidence type="ECO:0000256" key="3">
    <source>
        <dbReference type="ARBA" id="ARBA00023163"/>
    </source>
</evidence>
<evidence type="ECO:0000313" key="6">
    <source>
        <dbReference type="Proteomes" id="UP000031521"/>
    </source>
</evidence>
<gene>
    <name evidence="5" type="ORF">P73_2091</name>
</gene>
<dbReference type="Pfam" id="PF14525">
    <property type="entry name" value="AraC_binding_2"/>
    <property type="match status" value="1"/>
</dbReference>
<dbReference type="AlphaFoldDB" id="A0A0B5E1B8"/>
<dbReference type="PROSITE" id="PS01124">
    <property type="entry name" value="HTH_ARAC_FAMILY_2"/>
    <property type="match status" value="1"/>
</dbReference>
<proteinExistence type="predicted"/>
<dbReference type="InterPro" id="IPR009057">
    <property type="entry name" value="Homeodomain-like_sf"/>
</dbReference>
<accession>A0A0B5E1B8</accession>